<dbReference type="eggNOG" id="COG4948">
    <property type="taxonomic scope" value="Bacteria"/>
</dbReference>
<comment type="cofactor">
    <cofactor evidence="1">
        <name>Mg(2+)</name>
        <dbReference type="ChEBI" id="CHEBI:18420"/>
    </cofactor>
</comment>
<gene>
    <name evidence="5" type="ORF">RG1141_PA12540</name>
</gene>
<dbReference type="CDD" id="cd03316">
    <property type="entry name" value="MR_like"/>
    <property type="match status" value="1"/>
</dbReference>
<dbReference type="KEGG" id="ngl:RG1141_PA12540"/>
<dbReference type="InterPro" id="IPR046945">
    <property type="entry name" value="RHMD-like"/>
</dbReference>
<dbReference type="Gene3D" id="3.30.390.10">
    <property type="entry name" value="Enolase-like, N-terminal domain"/>
    <property type="match status" value="1"/>
</dbReference>
<evidence type="ECO:0000313" key="6">
    <source>
        <dbReference type="Proteomes" id="UP000028186"/>
    </source>
</evidence>
<keyword evidence="3" id="KW-0460">Magnesium</keyword>
<dbReference type="SUPFAM" id="SSF51604">
    <property type="entry name" value="Enolase C-terminal domain-like"/>
    <property type="match status" value="1"/>
</dbReference>
<dbReference type="PROSITE" id="PS00908">
    <property type="entry name" value="MR_MLE_1"/>
    <property type="match status" value="1"/>
</dbReference>
<dbReference type="PANTHER" id="PTHR13794:SF58">
    <property type="entry name" value="MITOCHONDRIAL ENOLASE SUPERFAMILY MEMBER 1"/>
    <property type="match status" value="1"/>
</dbReference>
<dbReference type="GO" id="GO:0009063">
    <property type="term" value="P:amino acid catabolic process"/>
    <property type="evidence" value="ECO:0007669"/>
    <property type="project" value="InterPro"/>
</dbReference>
<dbReference type="Gene3D" id="3.20.20.120">
    <property type="entry name" value="Enolase-like C-terminal domain"/>
    <property type="match status" value="1"/>
</dbReference>
<dbReference type="InterPro" id="IPR029017">
    <property type="entry name" value="Enolase-like_N"/>
</dbReference>
<proteinExistence type="predicted"/>
<dbReference type="PATRIC" id="fig|1028801.3.peg.5871"/>
<dbReference type="InterPro" id="IPR029065">
    <property type="entry name" value="Enolase_C-like"/>
</dbReference>
<geneLocation type="plasmid" evidence="6">
    <name>II</name>
</geneLocation>
<accession>A0A068TJ36</accession>
<evidence type="ECO:0000256" key="1">
    <source>
        <dbReference type="ARBA" id="ARBA00001946"/>
    </source>
</evidence>
<keyword evidence="5" id="KW-0614">Plasmid</keyword>
<dbReference type="InterPro" id="IPR018110">
    <property type="entry name" value="Mandel_Rmase/mucon_lact_enz_CS"/>
</dbReference>
<dbReference type="InterPro" id="IPR036849">
    <property type="entry name" value="Enolase-like_C_sf"/>
</dbReference>
<evidence type="ECO:0000256" key="2">
    <source>
        <dbReference type="ARBA" id="ARBA00022723"/>
    </source>
</evidence>
<dbReference type="PANTHER" id="PTHR13794">
    <property type="entry name" value="ENOLASE SUPERFAMILY, MANDELATE RACEMASE"/>
    <property type="match status" value="1"/>
</dbReference>
<keyword evidence="2" id="KW-0479">Metal-binding</keyword>
<dbReference type="EMBL" id="HG938356">
    <property type="protein sequence ID" value="CDN58086.1"/>
    <property type="molecule type" value="Genomic_DNA"/>
</dbReference>
<organism evidence="5 6">
    <name type="scientific">Neorhizobium galegae bv. officinalis bv. officinalis str. HAMBI 1141</name>
    <dbReference type="NCBI Taxonomy" id="1028801"/>
    <lineage>
        <taxon>Bacteria</taxon>
        <taxon>Pseudomonadati</taxon>
        <taxon>Pseudomonadota</taxon>
        <taxon>Alphaproteobacteria</taxon>
        <taxon>Hyphomicrobiales</taxon>
        <taxon>Rhizobiaceae</taxon>
        <taxon>Rhizobium/Agrobacterium group</taxon>
        <taxon>Neorhizobium</taxon>
    </lineage>
</organism>
<dbReference type="SFLD" id="SFLDG00179">
    <property type="entry name" value="mandelate_racemase"/>
    <property type="match status" value="1"/>
</dbReference>
<dbReference type="InterPro" id="IPR013341">
    <property type="entry name" value="Mandelate_racemase_N_dom"/>
</dbReference>
<evidence type="ECO:0000313" key="5">
    <source>
        <dbReference type="EMBL" id="CDN58086.1"/>
    </source>
</evidence>
<evidence type="ECO:0000256" key="3">
    <source>
        <dbReference type="ARBA" id="ARBA00022842"/>
    </source>
</evidence>
<protein>
    <submittedName>
        <fullName evidence="5">Mandelate racemase/muconate lactonizing protein</fullName>
    </submittedName>
</protein>
<dbReference type="Pfam" id="PF13378">
    <property type="entry name" value="MR_MLE_C"/>
    <property type="match status" value="1"/>
</dbReference>
<dbReference type="HOGENOM" id="CLU_030273_3_1_5"/>
<dbReference type="GO" id="GO:0016052">
    <property type="term" value="P:carbohydrate catabolic process"/>
    <property type="evidence" value="ECO:0007669"/>
    <property type="project" value="TreeGrafter"/>
</dbReference>
<dbReference type="InterPro" id="IPR013342">
    <property type="entry name" value="Mandelate_racemase_C"/>
</dbReference>
<dbReference type="Proteomes" id="UP000028186">
    <property type="component" value="Plasmid pHAMBI1141a"/>
</dbReference>
<dbReference type="AlphaFoldDB" id="A0A068TJ36"/>
<dbReference type="RefSeq" id="WP_040125415.1">
    <property type="nucleotide sequence ID" value="NZ_HG938356.1"/>
</dbReference>
<dbReference type="SFLD" id="SFLDS00001">
    <property type="entry name" value="Enolase"/>
    <property type="match status" value="1"/>
</dbReference>
<dbReference type="Pfam" id="PF02746">
    <property type="entry name" value="MR_MLE_N"/>
    <property type="match status" value="1"/>
</dbReference>
<dbReference type="SUPFAM" id="SSF54826">
    <property type="entry name" value="Enolase N-terminal domain-like"/>
    <property type="match status" value="1"/>
</dbReference>
<name>A0A068TJ36_NEOGA</name>
<dbReference type="GO" id="GO:0016836">
    <property type="term" value="F:hydro-lyase activity"/>
    <property type="evidence" value="ECO:0007669"/>
    <property type="project" value="TreeGrafter"/>
</dbReference>
<evidence type="ECO:0000259" key="4">
    <source>
        <dbReference type="SMART" id="SM00922"/>
    </source>
</evidence>
<feature type="domain" description="Mandelate racemase/muconate lactonizing enzyme C-terminal" evidence="4">
    <location>
        <begin position="142"/>
        <end position="245"/>
    </location>
</feature>
<dbReference type="SMART" id="SM00922">
    <property type="entry name" value="MR_MLE"/>
    <property type="match status" value="1"/>
</dbReference>
<sequence length="370" mass="39952">MATATTIKSIEAFQVSWEPNEPPGRRSAIVRVTTTDGIVGHGEASPMMGGEHSLGVVRDFASSLVGVDALDHAVLYDKLLHKYVKLGPEGAVTGALAALDIALWDIKGKYFGQPVFKLLGGGWRTEIPFYASIGGNAGRTVDETVKAVEARWKSETPAAIKIRWDGDRTRQDYDIPGDIAKAKAVRKLVGDDFPLAFDANNQYSVGGAIRVGRALEELGYLWFEEPVQHYNVRAMGEVAQRLDITVSAAEQTYTTQALIDIINAGVRMVQPDIIKMGGITGLMQCAAICYAYGVELVPHQTQPTIAHAANLHVLATIMHLTKPAEFADPSTRMHGAFANPPKPSNGKFEVPSGPGLGLVIHDAELDKRRS</sequence>
<reference evidence="6" key="1">
    <citation type="journal article" date="2014" name="BMC Genomics">
        <title>Genome sequencing of two Neorhizobium galegae strains reveals a noeT gene responsible for the unusual acetylation of the nodulation factors.</title>
        <authorList>
            <person name="Osterman J."/>
            <person name="Marsh J."/>
            <person name="Laine P.K."/>
            <person name="Zeng Z."/>
            <person name="Alatalo E."/>
            <person name="Sullivan J.T."/>
            <person name="Young J.P."/>
            <person name="Thomas-Oates J."/>
            <person name="Paulin L."/>
            <person name="Lindstrom K."/>
        </authorList>
    </citation>
    <scope>NUCLEOTIDE SEQUENCE [LARGE SCALE GENOMIC DNA]</scope>
    <source>
        <strain evidence="6">HAMBI 1141</strain>
        <plasmid evidence="6">II</plasmid>
    </source>
</reference>
<dbReference type="GO" id="GO:0000287">
    <property type="term" value="F:magnesium ion binding"/>
    <property type="evidence" value="ECO:0007669"/>
    <property type="project" value="TreeGrafter"/>
</dbReference>